<accession>A0A0A8ZJ08</accession>
<dbReference type="EMBL" id="GBRH01263038">
    <property type="protein sequence ID" value="JAD34857.1"/>
    <property type="molecule type" value="Transcribed_RNA"/>
</dbReference>
<organism evidence="1">
    <name type="scientific">Arundo donax</name>
    <name type="common">Giant reed</name>
    <name type="synonym">Donax arundinaceus</name>
    <dbReference type="NCBI Taxonomy" id="35708"/>
    <lineage>
        <taxon>Eukaryota</taxon>
        <taxon>Viridiplantae</taxon>
        <taxon>Streptophyta</taxon>
        <taxon>Embryophyta</taxon>
        <taxon>Tracheophyta</taxon>
        <taxon>Spermatophyta</taxon>
        <taxon>Magnoliopsida</taxon>
        <taxon>Liliopsida</taxon>
        <taxon>Poales</taxon>
        <taxon>Poaceae</taxon>
        <taxon>PACMAD clade</taxon>
        <taxon>Arundinoideae</taxon>
        <taxon>Arundineae</taxon>
        <taxon>Arundo</taxon>
    </lineage>
</organism>
<protein>
    <submittedName>
        <fullName evidence="1">Uncharacterized protein</fullName>
    </submittedName>
</protein>
<dbReference type="AlphaFoldDB" id="A0A0A8ZJ08"/>
<proteinExistence type="predicted"/>
<evidence type="ECO:0000313" key="1">
    <source>
        <dbReference type="EMBL" id="JAD34857.1"/>
    </source>
</evidence>
<name>A0A0A8ZJ08_ARUDO</name>
<sequence>MGRRHVMTQITVFSINGLVWSKAINKTKNTFKLEFCNMYAED</sequence>
<reference evidence="1" key="2">
    <citation type="journal article" date="2015" name="Data Brief">
        <title>Shoot transcriptome of the giant reed, Arundo donax.</title>
        <authorList>
            <person name="Barrero R.A."/>
            <person name="Guerrero F.D."/>
            <person name="Moolhuijzen P."/>
            <person name="Goolsby J.A."/>
            <person name="Tidwell J."/>
            <person name="Bellgard S.E."/>
            <person name="Bellgard M.I."/>
        </authorList>
    </citation>
    <scope>NUCLEOTIDE SEQUENCE</scope>
    <source>
        <tissue evidence="1">Shoot tissue taken approximately 20 cm above the soil surface</tissue>
    </source>
</reference>
<reference evidence="1" key="1">
    <citation type="submission" date="2014-09" db="EMBL/GenBank/DDBJ databases">
        <authorList>
            <person name="Magalhaes I.L.F."/>
            <person name="Oliveira U."/>
            <person name="Santos F.R."/>
            <person name="Vidigal T.H.D.A."/>
            <person name="Brescovit A.D."/>
            <person name="Santos A.J."/>
        </authorList>
    </citation>
    <scope>NUCLEOTIDE SEQUENCE</scope>
    <source>
        <tissue evidence="1">Shoot tissue taken approximately 20 cm above the soil surface</tissue>
    </source>
</reference>